<dbReference type="AlphaFoldDB" id="A0A5J5EXP7"/>
<dbReference type="Proteomes" id="UP000326924">
    <property type="component" value="Unassembled WGS sequence"/>
</dbReference>
<evidence type="ECO:0000256" key="1">
    <source>
        <dbReference type="SAM" id="MobiDB-lite"/>
    </source>
</evidence>
<evidence type="ECO:0000313" key="2">
    <source>
        <dbReference type="EMBL" id="KAA8907229.1"/>
    </source>
</evidence>
<organism evidence="2 3">
    <name type="scientific">Sphaerosporella brunnea</name>
    <dbReference type="NCBI Taxonomy" id="1250544"/>
    <lineage>
        <taxon>Eukaryota</taxon>
        <taxon>Fungi</taxon>
        <taxon>Dikarya</taxon>
        <taxon>Ascomycota</taxon>
        <taxon>Pezizomycotina</taxon>
        <taxon>Pezizomycetes</taxon>
        <taxon>Pezizales</taxon>
        <taxon>Pyronemataceae</taxon>
        <taxon>Sphaerosporella</taxon>
    </lineage>
</organism>
<name>A0A5J5EXP7_9PEZI</name>
<accession>A0A5J5EXP7</accession>
<sequence length="347" mass="38646">MDKNITDSLPLEDFSQLDLQQQPYPPLQVGVQPGTVVAGIDNSVGNVNVAETFVNANVFLQPQGVQVGDMFIPPQVPYNNVIDQAATYVDQQTNAEAQQQDSPQDAAVPKKKARKLAVHEDHKSLCKALCIDPKDRVTIGILRAYVKKSCEVLNCPITKNYSEYAKEELTALITNLVIKWNADRSTFSNSAIGVMNYTLMDAIFHRLCLDYVRTNRNRRNNKKPRDPEDASSTKNAKRIKLSIASEPGDSDKPQMEIAAQHYPIGIQPGNFDGSHSDETIEEIHGICVSLNIELNREWSLSNLHILATQLSNDWEIILPRGDRELSIGEVFSALIFIVNSVNGTIKY</sequence>
<protein>
    <submittedName>
        <fullName evidence="2">Uncharacterized protein</fullName>
    </submittedName>
</protein>
<keyword evidence="3" id="KW-1185">Reference proteome</keyword>
<proteinExistence type="predicted"/>
<gene>
    <name evidence="2" type="ORF">FN846DRAFT_1013061</name>
</gene>
<dbReference type="InParanoid" id="A0A5J5EXP7"/>
<evidence type="ECO:0000313" key="3">
    <source>
        <dbReference type="Proteomes" id="UP000326924"/>
    </source>
</evidence>
<dbReference type="EMBL" id="VXIS01000081">
    <property type="protein sequence ID" value="KAA8907229.1"/>
    <property type="molecule type" value="Genomic_DNA"/>
</dbReference>
<feature type="region of interest" description="Disordered" evidence="1">
    <location>
        <begin position="217"/>
        <end position="252"/>
    </location>
</feature>
<reference evidence="2 3" key="1">
    <citation type="submission" date="2019-09" db="EMBL/GenBank/DDBJ databases">
        <title>Draft genome of the ectomycorrhizal ascomycete Sphaerosporella brunnea.</title>
        <authorList>
            <consortium name="DOE Joint Genome Institute"/>
            <person name="Benucci G.M."/>
            <person name="Marozzi G."/>
            <person name="Antonielli L."/>
            <person name="Sanchez S."/>
            <person name="Marco P."/>
            <person name="Wang X."/>
            <person name="Falini L.B."/>
            <person name="Barry K."/>
            <person name="Haridas S."/>
            <person name="Lipzen A."/>
            <person name="Labutti K."/>
            <person name="Grigoriev I.V."/>
            <person name="Murat C."/>
            <person name="Martin F."/>
            <person name="Albertini E."/>
            <person name="Donnini D."/>
            <person name="Bonito G."/>
        </authorList>
    </citation>
    <scope>NUCLEOTIDE SEQUENCE [LARGE SCALE GENOMIC DNA]</scope>
    <source>
        <strain evidence="2 3">Sb_GMNB300</strain>
    </source>
</reference>
<comment type="caution">
    <text evidence="2">The sequence shown here is derived from an EMBL/GenBank/DDBJ whole genome shotgun (WGS) entry which is preliminary data.</text>
</comment>